<proteinExistence type="predicted"/>
<accession>A0A9P6CYU4</accession>
<keyword evidence="1" id="KW-0812">Transmembrane</keyword>
<dbReference type="Proteomes" id="UP000807469">
    <property type="component" value="Unassembled WGS sequence"/>
</dbReference>
<gene>
    <name evidence="2" type="ORF">BDN70DRAFT_134352</name>
</gene>
<feature type="transmembrane region" description="Helical" evidence="1">
    <location>
        <begin position="12"/>
        <end position="31"/>
    </location>
</feature>
<evidence type="ECO:0000313" key="3">
    <source>
        <dbReference type="Proteomes" id="UP000807469"/>
    </source>
</evidence>
<keyword evidence="1" id="KW-0472">Membrane</keyword>
<protein>
    <submittedName>
        <fullName evidence="2">Uncharacterized protein</fullName>
    </submittedName>
</protein>
<sequence length="85" mass="10061">MWSALFWEFETTVDSMCLSIQVIIFFSAMWFRYFNADFLIFTHFLLQFVLLFVPAWKNQSSIVYAQLLNSSHLGQLFAILCIFVC</sequence>
<organism evidence="2 3">
    <name type="scientific">Pholiota conissans</name>
    <dbReference type="NCBI Taxonomy" id="109636"/>
    <lineage>
        <taxon>Eukaryota</taxon>
        <taxon>Fungi</taxon>
        <taxon>Dikarya</taxon>
        <taxon>Basidiomycota</taxon>
        <taxon>Agaricomycotina</taxon>
        <taxon>Agaricomycetes</taxon>
        <taxon>Agaricomycetidae</taxon>
        <taxon>Agaricales</taxon>
        <taxon>Agaricineae</taxon>
        <taxon>Strophariaceae</taxon>
        <taxon>Pholiota</taxon>
    </lineage>
</organism>
<name>A0A9P6CYU4_9AGAR</name>
<feature type="transmembrane region" description="Helical" evidence="1">
    <location>
        <begin position="62"/>
        <end position="84"/>
    </location>
</feature>
<evidence type="ECO:0000313" key="2">
    <source>
        <dbReference type="EMBL" id="KAF9476978.1"/>
    </source>
</evidence>
<evidence type="ECO:0000256" key="1">
    <source>
        <dbReference type="SAM" id="Phobius"/>
    </source>
</evidence>
<keyword evidence="1" id="KW-1133">Transmembrane helix</keyword>
<keyword evidence="3" id="KW-1185">Reference proteome</keyword>
<reference evidence="2" key="1">
    <citation type="submission" date="2020-11" db="EMBL/GenBank/DDBJ databases">
        <authorList>
            <consortium name="DOE Joint Genome Institute"/>
            <person name="Ahrendt S."/>
            <person name="Riley R."/>
            <person name="Andreopoulos W."/>
            <person name="Labutti K."/>
            <person name="Pangilinan J."/>
            <person name="Ruiz-Duenas F.J."/>
            <person name="Barrasa J.M."/>
            <person name="Sanchez-Garcia M."/>
            <person name="Camarero S."/>
            <person name="Miyauchi S."/>
            <person name="Serrano A."/>
            <person name="Linde D."/>
            <person name="Babiker R."/>
            <person name="Drula E."/>
            <person name="Ayuso-Fernandez I."/>
            <person name="Pacheco R."/>
            <person name="Padilla G."/>
            <person name="Ferreira P."/>
            <person name="Barriuso J."/>
            <person name="Kellner H."/>
            <person name="Castanera R."/>
            <person name="Alfaro M."/>
            <person name="Ramirez L."/>
            <person name="Pisabarro A.G."/>
            <person name="Kuo A."/>
            <person name="Tritt A."/>
            <person name="Lipzen A."/>
            <person name="He G."/>
            <person name="Yan M."/>
            <person name="Ng V."/>
            <person name="Cullen D."/>
            <person name="Martin F."/>
            <person name="Rosso M.-N."/>
            <person name="Henrissat B."/>
            <person name="Hibbett D."/>
            <person name="Martinez A.T."/>
            <person name="Grigoriev I.V."/>
        </authorList>
    </citation>
    <scope>NUCLEOTIDE SEQUENCE</scope>
    <source>
        <strain evidence="2">CIRM-BRFM 674</strain>
    </source>
</reference>
<feature type="transmembrane region" description="Helical" evidence="1">
    <location>
        <begin position="38"/>
        <end position="56"/>
    </location>
</feature>
<dbReference type="EMBL" id="MU155275">
    <property type="protein sequence ID" value="KAF9476978.1"/>
    <property type="molecule type" value="Genomic_DNA"/>
</dbReference>
<dbReference type="AlphaFoldDB" id="A0A9P6CYU4"/>
<comment type="caution">
    <text evidence="2">The sequence shown here is derived from an EMBL/GenBank/DDBJ whole genome shotgun (WGS) entry which is preliminary data.</text>
</comment>